<feature type="transmembrane region" description="Helical" evidence="2">
    <location>
        <begin position="375"/>
        <end position="399"/>
    </location>
</feature>
<evidence type="ECO:0000313" key="4">
    <source>
        <dbReference type="EMBL" id="AXC15526.1"/>
    </source>
</evidence>
<keyword evidence="2" id="KW-0812">Transmembrane</keyword>
<feature type="domain" description="DUF418" evidence="3">
    <location>
        <begin position="289"/>
        <end position="450"/>
    </location>
</feature>
<evidence type="ECO:0000259" key="3">
    <source>
        <dbReference type="Pfam" id="PF04235"/>
    </source>
</evidence>
<feature type="transmembrane region" description="Helical" evidence="2">
    <location>
        <begin position="136"/>
        <end position="156"/>
    </location>
</feature>
<name>A0A2Z5GAA9_9BACT</name>
<dbReference type="Pfam" id="PF04235">
    <property type="entry name" value="DUF418"/>
    <property type="match status" value="1"/>
</dbReference>
<feature type="region of interest" description="Disordered" evidence="1">
    <location>
        <begin position="1"/>
        <end position="30"/>
    </location>
</feature>
<sequence>MPDKNFTSISIEPLPPGTPEVEAGPTEAPVHQTQRLPTLDVLRGVALLGILMLNIEDFAGPESLWDIPTGLLRPAFSGWHARIDYTIVVLKWMFAEGKMRSMFSILFGAGVVLLTERLEKRSALRRARSIYYRRNLWLLVFGVCHGFILWFGDILIDYSAMALIFLYPLRRLGARMLLMLGLILWLVGGTFGSTRAFDVTATLRTESQLNAAKAAGTSATLAQRALLEDASKRQQAGAVAIQETLRTRRLGFLAGWPTRVTTEVAILKLKFPTFWFLEWLGAMVTGMGLYKSGYLTNKLPVQAYLSLVIAGYALALPLVLFGIWQVFKSGFAVAAFDRWLAIPYTAEVVAGTLANTSILLLLVRSGHLRSTLGRVAFVGRTAFSNYILTTILCQFLFAWGPWKLYGKLEYYQWYVVVAAIWALNLIASSLWLRVFAFGPLEWLWRSLTYSKRQPMLLTTSRQR</sequence>
<feature type="transmembrane region" description="Helical" evidence="2">
    <location>
        <begin position="176"/>
        <end position="197"/>
    </location>
</feature>
<organism evidence="4 5">
    <name type="scientific">Acidisarcina polymorpha</name>
    <dbReference type="NCBI Taxonomy" id="2211140"/>
    <lineage>
        <taxon>Bacteria</taxon>
        <taxon>Pseudomonadati</taxon>
        <taxon>Acidobacteriota</taxon>
        <taxon>Terriglobia</taxon>
        <taxon>Terriglobales</taxon>
        <taxon>Acidobacteriaceae</taxon>
        <taxon>Acidisarcina</taxon>
    </lineage>
</organism>
<keyword evidence="2" id="KW-0472">Membrane</keyword>
<feature type="transmembrane region" description="Helical" evidence="2">
    <location>
        <begin position="339"/>
        <end position="363"/>
    </location>
</feature>
<dbReference type="EMBL" id="CP030840">
    <property type="protein sequence ID" value="AXC15526.1"/>
    <property type="molecule type" value="Genomic_DNA"/>
</dbReference>
<accession>A0A2Z5GAA9</accession>
<dbReference type="PANTHER" id="PTHR30590:SF2">
    <property type="entry name" value="INNER MEMBRANE PROTEIN"/>
    <property type="match status" value="1"/>
</dbReference>
<dbReference type="Proteomes" id="UP000253606">
    <property type="component" value="Chromosome"/>
</dbReference>
<gene>
    <name evidence="4" type="ORF">ACPOL_6290</name>
</gene>
<evidence type="ECO:0000313" key="5">
    <source>
        <dbReference type="Proteomes" id="UP000253606"/>
    </source>
</evidence>
<proteinExistence type="predicted"/>
<feature type="compositionally biased region" description="Polar residues" evidence="1">
    <location>
        <begin position="1"/>
        <end position="10"/>
    </location>
</feature>
<reference evidence="4 5" key="1">
    <citation type="journal article" date="2018" name="Front. Microbiol.">
        <title>Hydrolytic Capabilities as a Key to Environmental Success: Chitinolytic and Cellulolytic Acidobacteria From Acidic Sub-arctic Soils and Boreal Peatlands.</title>
        <authorList>
            <person name="Belova S.E."/>
            <person name="Ravin N.V."/>
            <person name="Pankratov T.A."/>
            <person name="Rakitin A.L."/>
            <person name="Ivanova A.A."/>
            <person name="Beletsky A.V."/>
            <person name="Mardanov A.V."/>
            <person name="Sinninghe Damste J.S."/>
            <person name="Dedysh S.N."/>
        </authorList>
    </citation>
    <scope>NUCLEOTIDE SEQUENCE [LARGE SCALE GENOMIC DNA]</scope>
    <source>
        <strain evidence="4 5">SBC82</strain>
    </source>
</reference>
<keyword evidence="5" id="KW-1185">Reference proteome</keyword>
<keyword evidence="2" id="KW-1133">Transmembrane helix</keyword>
<evidence type="ECO:0000256" key="2">
    <source>
        <dbReference type="SAM" id="Phobius"/>
    </source>
</evidence>
<protein>
    <recommendedName>
        <fullName evidence="3">DUF418 domain-containing protein</fullName>
    </recommendedName>
</protein>
<dbReference type="AlphaFoldDB" id="A0A2Z5GAA9"/>
<evidence type="ECO:0000256" key="1">
    <source>
        <dbReference type="SAM" id="MobiDB-lite"/>
    </source>
</evidence>
<dbReference type="PANTHER" id="PTHR30590">
    <property type="entry name" value="INNER MEMBRANE PROTEIN"/>
    <property type="match status" value="1"/>
</dbReference>
<dbReference type="OrthoDB" id="9807744at2"/>
<feature type="transmembrane region" description="Helical" evidence="2">
    <location>
        <begin position="304"/>
        <end position="327"/>
    </location>
</feature>
<dbReference type="RefSeq" id="WP_114210193.1">
    <property type="nucleotide sequence ID" value="NZ_CP030840.1"/>
</dbReference>
<feature type="transmembrane region" description="Helical" evidence="2">
    <location>
        <begin position="99"/>
        <end position="115"/>
    </location>
</feature>
<dbReference type="KEGG" id="abas:ACPOL_6290"/>
<feature type="transmembrane region" description="Helical" evidence="2">
    <location>
        <begin position="411"/>
        <end position="436"/>
    </location>
</feature>
<dbReference type="InterPro" id="IPR052529">
    <property type="entry name" value="Bact_Transport_Assoc"/>
</dbReference>
<dbReference type="InterPro" id="IPR007349">
    <property type="entry name" value="DUF418"/>
</dbReference>